<evidence type="ECO:0000313" key="1">
    <source>
        <dbReference type="EMBL" id="KGR89156.1"/>
    </source>
</evidence>
<sequence length="67" mass="8042">MMGNYLIRYKGKEYIISSNDSLSAVTAWIQRENRKYIPKDEDDRFNPEYFTVKYLGNTIMHAPKTRY</sequence>
<name>A0A0A3IWR5_9BACI</name>
<proteinExistence type="predicted"/>
<gene>
    <name evidence="1" type="ORF">CD32_00615</name>
</gene>
<evidence type="ECO:0000313" key="2">
    <source>
        <dbReference type="Proteomes" id="UP000030437"/>
    </source>
</evidence>
<dbReference type="STRING" id="1220589.CD32_00615"/>
<dbReference type="AlphaFoldDB" id="A0A0A3IWR5"/>
<dbReference type="RefSeq" id="WP_036150200.1">
    <property type="nucleotide sequence ID" value="NZ_AVCX01000034.1"/>
</dbReference>
<reference evidence="1 2" key="1">
    <citation type="submission" date="2014-02" db="EMBL/GenBank/DDBJ databases">
        <title>Draft genome sequence of Lysinibacillus odysseyi NBRC 100172.</title>
        <authorList>
            <person name="Zhang F."/>
            <person name="Wang G."/>
            <person name="Zhang L."/>
        </authorList>
    </citation>
    <scope>NUCLEOTIDE SEQUENCE [LARGE SCALE GENOMIC DNA]</scope>
    <source>
        <strain evidence="1 2">NBRC 100172</strain>
    </source>
</reference>
<accession>A0A0A3IWR5</accession>
<dbReference type="EMBL" id="JPVP01000031">
    <property type="protein sequence ID" value="KGR89156.1"/>
    <property type="molecule type" value="Genomic_DNA"/>
</dbReference>
<organism evidence="1 2">
    <name type="scientific">Lysinibacillus odysseyi 34hs-1 = NBRC 100172</name>
    <dbReference type="NCBI Taxonomy" id="1220589"/>
    <lineage>
        <taxon>Bacteria</taxon>
        <taxon>Bacillati</taxon>
        <taxon>Bacillota</taxon>
        <taxon>Bacilli</taxon>
        <taxon>Bacillales</taxon>
        <taxon>Bacillaceae</taxon>
        <taxon>Lysinibacillus</taxon>
    </lineage>
</organism>
<comment type="caution">
    <text evidence="1">The sequence shown here is derived from an EMBL/GenBank/DDBJ whole genome shotgun (WGS) entry which is preliminary data.</text>
</comment>
<keyword evidence="2" id="KW-1185">Reference proteome</keyword>
<dbReference type="Proteomes" id="UP000030437">
    <property type="component" value="Unassembled WGS sequence"/>
</dbReference>
<protein>
    <submittedName>
        <fullName evidence="1">Uncharacterized protein</fullName>
    </submittedName>
</protein>